<evidence type="ECO:0000313" key="5">
    <source>
        <dbReference type="Proteomes" id="UP000266272"/>
    </source>
</evidence>
<comment type="similarity">
    <text evidence="2">Belongs to the major facilitator superfamily. Monocarboxylate porter (TC 2.A.1.13) family.</text>
</comment>
<comment type="caution">
    <text evidence="4">The sequence shown here is derived from an EMBL/GenBank/DDBJ whole genome shotgun (WGS) entry which is preliminary data.</text>
</comment>
<gene>
    <name evidence="4" type="ORF">TARUN_6463</name>
</gene>
<comment type="subcellular location">
    <subcellularLocation>
        <location evidence="1">Membrane</location>
        <topology evidence="1">Multi-pass membrane protein</topology>
    </subcellularLocation>
</comment>
<evidence type="ECO:0000256" key="1">
    <source>
        <dbReference type="ARBA" id="ARBA00004141"/>
    </source>
</evidence>
<keyword evidence="3" id="KW-0812">Transmembrane</keyword>
<dbReference type="InterPro" id="IPR050327">
    <property type="entry name" value="Proton-linked_MCT"/>
</dbReference>
<feature type="transmembrane region" description="Helical" evidence="3">
    <location>
        <begin position="344"/>
        <end position="365"/>
    </location>
</feature>
<organism evidence="4 5">
    <name type="scientific">Trichoderma arundinaceum</name>
    <dbReference type="NCBI Taxonomy" id="490622"/>
    <lineage>
        <taxon>Eukaryota</taxon>
        <taxon>Fungi</taxon>
        <taxon>Dikarya</taxon>
        <taxon>Ascomycota</taxon>
        <taxon>Pezizomycotina</taxon>
        <taxon>Sordariomycetes</taxon>
        <taxon>Hypocreomycetidae</taxon>
        <taxon>Hypocreales</taxon>
        <taxon>Hypocreaceae</taxon>
        <taxon>Trichoderma</taxon>
    </lineage>
</organism>
<feature type="transmembrane region" description="Helical" evidence="3">
    <location>
        <begin position="150"/>
        <end position="173"/>
    </location>
</feature>
<sequence length="476" mass="52295">MSATETTLSVEYELSLRHSQSLHGIADRDGEIERGSMQIELSQYHSRDQNEAIDRREGTETATQELKPVDRGYDAWATLLGAFAFDALFWGFPGCYGVFQRYYSDVPEFKSDAVRIPVVGVLSTGFYYFGSPFSAMLARKFPKYQRHQIYLGWVLSITGLLSASFTSSVTGLIATQGALYGFGFVLISMPIVSMVNEWWVARKGMAFGLISASSGATGAVLPFIIDALLRRYGYKTTLRACAIAMAVLTAPLLPLFKARLPASDQANLARINWDFLKQPLFWIYGSAVLVQGIGFFFPVVFLPSYASIFDISSIKGALLVSLMSIAQVLGQFAFGYLSDKSHPVSLLITICCAFAATACFTFWGLAKSLPLLAIFSFIYGFFAFGFGTMRVAMGRAVSDDPSTVFATYAIFVFLMGVGNILVGPLSAELMAPREVVRTHYAGNKYEPMVILTGVTSFFAAFIVLAWHGYKGLLKCF</sequence>
<keyword evidence="3" id="KW-1133">Transmembrane helix</keyword>
<feature type="transmembrane region" description="Helical" evidence="3">
    <location>
        <begin position="317"/>
        <end position="337"/>
    </location>
</feature>
<accession>A0A395NIE5</accession>
<dbReference type="Gene3D" id="1.20.1250.20">
    <property type="entry name" value="MFS general substrate transporter like domains"/>
    <property type="match status" value="2"/>
</dbReference>
<dbReference type="GO" id="GO:0022857">
    <property type="term" value="F:transmembrane transporter activity"/>
    <property type="evidence" value="ECO:0007669"/>
    <property type="project" value="InterPro"/>
</dbReference>
<feature type="transmembrane region" description="Helical" evidence="3">
    <location>
        <begin position="405"/>
        <end position="427"/>
    </location>
</feature>
<dbReference type="InterPro" id="IPR011701">
    <property type="entry name" value="MFS"/>
</dbReference>
<feature type="transmembrane region" description="Helical" evidence="3">
    <location>
        <begin position="119"/>
        <end position="138"/>
    </location>
</feature>
<feature type="transmembrane region" description="Helical" evidence="3">
    <location>
        <begin position="179"/>
        <end position="199"/>
    </location>
</feature>
<evidence type="ECO:0000313" key="4">
    <source>
        <dbReference type="EMBL" id="RFU75704.1"/>
    </source>
</evidence>
<dbReference type="InterPro" id="IPR036259">
    <property type="entry name" value="MFS_trans_sf"/>
</dbReference>
<dbReference type="PANTHER" id="PTHR11360">
    <property type="entry name" value="MONOCARBOXYLATE TRANSPORTER"/>
    <property type="match status" value="1"/>
</dbReference>
<dbReference type="PANTHER" id="PTHR11360:SF287">
    <property type="entry name" value="MFS MONOCARBOXYLATE TRANSPORTER"/>
    <property type="match status" value="1"/>
</dbReference>
<dbReference type="AlphaFoldDB" id="A0A395NIE5"/>
<keyword evidence="3" id="KW-0472">Membrane</keyword>
<feature type="transmembrane region" description="Helical" evidence="3">
    <location>
        <begin position="206"/>
        <end position="225"/>
    </location>
</feature>
<dbReference type="SUPFAM" id="SSF103473">
    <property type="entry name" value="MFS general substrate transporter"/>
    <property type="match status" value="1"/>
</dbReference>
<feature type="transmembrane region" description="Helical" evidence="3">
    <location>
        <begin position="447"/>
        <end position="469"/>
    </location>
</feature>
<dbReference type="Pfam" id="PF07690">
    <property type="entry name" value="MFS_1"/>
    <property type="match status" value="1"/>
</dbReference>
<dbReference type="EMBL" id="PXOA01000414">
    <property type="protein sequence ID" value="RFU75704.1"/>
    <property type="molecule type" value="Genomic_DNA"/>
</dbReference>
<dbReference type="Proteomes" id="UP000266272">
    <property type="component" value="Unassembled WGS sequence"/>
</dbReference>
<reference evidence="4 5" key="1">
    <citation type="journal article" date="2018" name="PLoS Pathog.">
        <title>Evolution of structural diversity of trichothecenes, a family of toxins produced by plant pathogenic and entomopathogenic fungi.</title>
        <authorList>
            <person name="Proctor R.H."/>
            <person name="McCormick S.P."/>
            <person name="Kim H.S."/>
            <person name="Cardoza R.E."/>
            <person name="Stanley A.M."/>
            <person name="Lindo L."/>
            <person name="Kelly A."/>
            <person name="Brown D.W."/>
            <person name="Lee T."/>
            <person name="Vaughan M.M."/>
            <person name="Alexander N.J."/>
            <person name="Busman M."/>
            <person name="Gutierrez S."/>
        </authorList>
    </citation>
    <scope>NUCLEOTIDE SEQUENCE [LARGE SCALE GENOMIC DNA]</scope>
    <source>
        <strain evidence="4 5">IBT 40837</strain>
    </source>
</reference>
<dbReference type="OrthoDB" id="2213137at2759"/>
<name>A0A395NIE5_TRIAR</name>
<dbReference type="GO" id="GO:0016020">
    <property type="term" value="C:membrane"/>
    <property type="evidence" value="ECO:0007669"/>
    <property type="project" value="UniProtKB-SubCell"/>
</dbReference>
<feature type="transmembrane region" description="Helical" evidence="3">
    <location>
        <begin position="281"/>
        <end position="305"/>
    </location>
</feature>
<proteinExistence type="inferred from homology"/>
<evidence type="ECO:0008006" key="6">
    <source>
        <dbReference type="Google" id="ProtNLM"/>
    </source>
</evidence>
<evidence type="ECO:0000256" key="2">
    <source>
        <dbReference type="ARBA" id="ARBA00006727"/>
    </source>
</evidence>
<evidence type="ECO:0000256" key="3">
    <source>
        <dbReference type="SAM" id="Phobius"/>
    </source>
</evidence>
<feature type="transmembrane region" description="Helical" evidence="3">
    <location>
        <begin position="76"/>
        <end position="99"/>
    </location>
</feature>
<feature type="transmembrane region" description="Helical" evidence="3">
    <location>
        <begin position="371"/>
        <end position="393"/>
    </location>
</feature>
<keyword evidence="5" id="KW-1185">Reference proteome</keyword>
<protein>
    <recommendedName>
        <fullName evidence="6">MFS general substrate transporter</fullName>
    </recommendedName>
</protein>